<name>A0ABW5BHK3_9PROT</name>
<sequence length="159" mass="18141">MYKLLATLLLTFTFMAPAFSDDLKDAKQAVKHQNYQTAYALYKPLAEQGEVEAQYALGEMYSKGLGAEQDLKAATQWYELAAEQGHLLAQLQAGRIYFLITEDLVNAHKWLNIISERKIDDAKKLQLMAAEMRNDIAKEMTQEQLQEAQKLAKIWLAKQ</sequence>
<dbReference type="RefSeq" id="WP_380250374.1">
    <property type="nucleotide sequence ID" value="NZ_JBHUII010000004.1"/>
</dbReference>
<keyword evidence="1" id="KW-0732">Signal</keyword>
<accession>A0ABW5BHK3</accession>
<evidence type="ECO:0000313" key="2">
    <source>
        <dbReference type="EMBL" id="MFD2205603.1"/>
    </source>
</evidence>
<dbReference type="EMBL" id="JBHUII010000004">
    <property type="protein sequence ID" value="MFD2205603.1"/>
    <property type="molecule type" value="Genomic_DNA"/>
</dbReference>
<reference evidence="3" key="1">
    <citation type="journal article" date="2019" name="Int. J. Syst. Evol. Microbiol.">
        <title>The Global Catalogue of Microorganisms (GCM) 10K type strain sequencing project: providing services to taxonomists for standard genome sequencing and annotation.</title>
        <authorList>
            <consortium name="The Broad Institute Genomics Platform"/>
            <consortium name="The Broad Institute Genome Sequencing Center for Infectious Disease"/>
            <person name="Wu L."/>
            <person name="Ma J."/>
        </authorList>
    </citation>
    <scope>NUCLEOTIDE SEQUENCE [LARGE SCALE GENOMIC DNA]</scope>
    <source>
        <strain evidence="3">CGMCC 4.7192</strain>
    </source>
</reference>
<evidence type="ECO:0000256" key="1">
    <source>
        <dbReference type="SAM" id="SignalP"/>
    </source>
</evidence>
<dbReference type="InterPro" id="IPR006597">
    <property type="entry name" value="Sel1-like"/>
</dbReference>
<dbReference type="InterPro" id="IPR011990">
    <property type="entry name" value="TPR-like_helical_dom_sf"/>
</dbReference>
<dbReference type="SMART" id="SM00671">
    <property type="entry name" value="SEL1"/>
    <property type="match status" value="2"/>
</dbReference>
<feature type="chain" id="PRO_5045655021" evidence="1">
    <location>
        <begin position="21"/>
        <end position="159"/>
    </location>
</feature>
<proteinExistence type="predicted"/>
<dbReference type="Proteomes" id="UP001597294">
    <property type="component" value="Unassembled WGS sequence"/>
</dbReference>
<dbReference type="PANTHER" id="PTHR11102:SF160">
    <property type="entry name" value="ERAD-ASSOCIATED E3 UBIQUITIN-PROTEIN LIGASE COMPONENT HRD3"/>
    <property type="match status" value="1"/>
</dbReference>
<dbReference type="Pfam" id="PF08238">
    <property type="entry name" value="Sel1"/>
    <property type="match status" value="2"/>
</dbReference>
<evidence type="ECO:0000313" key="3">
    <source>
        <dbReference type="Proteomes" id="UP001597294"/>
    </source>
</evidence>
<keyword evidence="3" id="KW-1185">Reference proteome</keyword>
<protein>
    <submittedName>
        <fullName evidence="2">Tetratricopeptide repeat protein</fullName>
    </submittedName>
</protein>
<dbReference type="SUPFAM" id="SSF81901">
    <property type="entry name" value="HCP-like"/>
    <property type="match status" value="1"/>
</dbReference>
<organism evidence="2 3">
    <name type="scientific">Kiloniella antarctica</name>
    <dbReference type="NCBI Taxonomy" id="1550907"/>
    <lineage>
        <taxon>Bacteria</taxon>
        <taxon>Pseudomonadati</taxon>
        <taxon>Pseudomonadota</taxon>
        <taxon>Alphaproteobacteria</taxon>
        <taxon>Rhodospirillales</taxon>
        <taxon>Kiloniellaceae</taxon>
        <taxon>Kiloniella</taxon>
    </lineage>
</organism>
<dbReference type="PANTHER" id="PTHR11102">
    <property type="entry name" value="SEL-1-LIKE PROTEIN"/>
    <property type="match status" value="1"/>
</dbReference>
<comment type="caution">
    <text evidence="2">The sequence shown here is derived from an EMBL/GenBank/DDBJ whole genome shotgun (WGS) entry which is preliminary data.</text>
</comment>
<feature type="signal peptide" evidence="1">
    <location>
        <begin position="1"/>
        <end position="20"/>
    </location>
</feature>
<dbReference type="InterPro" id="IPR050767">
    <property type="entry name" value="Sel1_AlgK"/>
</dbReference>
<gene>
    <name evidence="2" type="ORF">ACFSKO_08280</name>
</gene>
<dbReference type="Gene3D" id="1.25.40.10">
    <property type="entry name" value="Tetratricopeptide repeat domain"/>
    <property type="match status" value="1"/>
</dbReference>